<feature type="transmembrane region" description="Helical" evidence="2">
    <location>
        <begin position="82"/>
        <end position="100"/>
    </location>
</feature>
<gene>
    <name evidence="5" type="ORF">FHR04_07605</name>
    <name evidence="4" type="ORF">HNQ04_003058</name>
</gene>
<evidence type="ECO:0000256" key="1">
    <source>
        <dbReference type="SAM" id="MobiDB-lite"/>
    </source>
</evidence>
<dbReference type="GO" id="GO:0052621">
    <property type="term" value="F:diguanylate cyclase activity"/>
    <property type="evidence" value="ECO:0007669"/>
    <property type="project" value="TreeGrafter"/>
</dbReference>
<organism evidence="5 6">
    <name type="scientific">Deinococcus radiopugnans ATCC 19172</name>
    <dbReference type="NCBI Taxonomy" id="585398"/>
    <lineage>
        <taxon>Bacteria</taxon>
        <taxon>Thermotogati</taxon>
        <taxon>Deinococcota</taxon>
        <taxon>Deinococci</taxon>
        <taxon>Deinococcales</taxon>
        <taxon>Deinococcaceae</taxon>
        <taxon>Deinococcus</taxon>
    </lineage>
</organism>
<reference evidence="4 7" key="2">
    <citation type="submission" date="2020-08" db="EMBL/GenBank/DDBJ databases">
        <title>Genomic Encyclopedia of Type Strains, Phase IV (KMG-IV): sequencing the most valuable type-strain genomes for metagenomic binning, comparative biology and taxonomic classification.</title>
        <authorList>
            <person name="Goeker M."/>
        </authorList>
    </citation>
    <scope>NUCLEOTIDE SEQUENCE [LARGE SCALE GENOMIC DNA]</scope>
    <source>
        <strain evidence="4 7">DSM 12027</strain>
    </source>
</reference>
<dbReference type="SMART" id="SM00267">
    <property type="entry name" value="GGDEF"/>
    <property type="match status" value="1"/>
</dbReference>
<evidence type="ECO:0000313" key="5">
    <source>
        <dbReference type="EMBL" id="TNM71412.1"/>
    </source>
</evidence>
<evidence type="ECO:0000259" key="3">
    <source>
        <dbReference type="PROSITE" id="PS50887"/>
    </source>
</evidence>
<dbReference type="Pfam" id="PF00990">
    <property type="entry name" value="GGDEF"/>
    <property type="match status" value="1"/>
</dbReference>
<dbReference type="InterPro" id="IPR029787">
    <property type="entry name" value="Nucleotide_cyclase"/>
</dbReference>
<dbReference type="PROSITE" id="PS50887">
    <property type="entry name" value="GGDEF"/>
    <property type="match status" value="1"/>
</dbReference>
<dbReference type="Proteomes" id="UP000629870">
    <property type="component" value="Unassembled WGS sequence"/>
</dbReference>
<dbReference type="NCBIfam" id="TIGR00254">
    <property type="entry name" value="GGDEF"/>
    <property type="match status" value="1"/>
</dbReference>
<dbReference type="Gene3D" id="3.30.70.270">
    <property type="match status" value="1"/>
</dbReference>
<feature type="transmembrane region" description="Helical" evidence="2">
    <location>
        <begin position="52"/>
        <end position="70"/>
    </location>
</feature>
<feature type="transmembrane region" description="Helical" evidence="2">
    <location>
        <begin position="107"/>
        <end position="125"/>
    </location>
</feature>
<dbReference type="InterPro" id="IPR000160">
    <property type="entry name" value="GGDEF_dom"/>
</dbReference>
<dbReference type="OrthoDB" id="23692at2"/>
<feature type="transmembrane region" description="Helical" evidence="2">
    <location>
        <begin position="164"/>
        <end position="181"/>
    </location>
</feature>
<feature type="domain" description="GGDEF" evidence="3">
    <location>
        <begin position="262"/>
        <end position="389"/>
    </location>
</feature>
<dbReference type="EMBL" id="VDMO01000007">
    <property type="protein sequence ID" value="TNM71412.1"/>
    <property type="molecule type" value="Genomic_DNA"/>
</dbReference>
<name>A0A5C4Y6H6_9DEIO</name>
<feature type="transmembrane region" description="Helical" evidence="2">
    <location>
        <begin position="193"/>
        <end position="212"/>
    </location>
</feature>
<dbReference type="SUPFAM" id="SSF55073">
    <property type="entry name" value="Nucleotide cyclase"/>
    <property type="match status" value="1"/>
</dbReference>
<dbReference type="RefSeq" id="WP_139402171.1">
    <property type="nucleotide sequence ID" value="NZ_JACHEW010000018.1"/>
</dbReference>
<evidence type="ECO:0000313" key="7">
    <source>
        <dbReference type="Proteomes" id="UP000629870"/>
    </source>
</evidence>
<feature type="transmembrane region" description="Helical" evidence="2">
    <location>
        <begin position="131"/>
        <end position="152"/>
    </location>
</feature>
<dbReference type="AlphaFoldDB" id="A0A5C4Y6H6"/>
<keyword evidence="2" id="KW-1133">Transmembrane helix</keyword>
<dbReference type="InterPro" id="IPR043128">
    <property type="entry name" value="Rev_trsase/Diguanyl_cyclase"/>
</dbReference>
<dbReference type="FunFam" id="3.30.70.270:FF:000001">
    <property type="entry name" value="Diguanylate cyclase domain protein"/>
    <property type="match status" value="1"/>
</dbReference>
<keyword evidence="2" id="KW-0472">Membrane</keyword>
<dbReference type="PANTHER" id="PTHR45138">
    <property type="entry name" value="REGULATORY COMPONENTS OF SENSORY TRANSDUCTION SYSTEM"/>
    <property type="match status" value="1"/>
</dbReference>
<dbReference type="CDD" id="cd01949">
    <property type="entry name" value="GGDEF"/>
    <property type="match status" value="1"/>
</dbReference>
<accession>A0A5C4Y6H6</accession>
<comment type="caution">
    <text evidence="5">The sequence shown here is derived from an EMBL/GenBank/DDBJ whole genome shotgun (WGS) entry which is preliminary data.</text>
</comment>
<evidence type="ECO:0000313" key="6">
    <source>
        <dbReference type="Proteomes" id="UP000313988"/>
    </source>
</evidence>
<dbReference type="Proteomes" id="UP000313988">
    <property type="component" value="Unassembled WGS sequence"/>
</dbReference>
<protein>
    <submittedName>
        <fullName evidence="4">Diguanylate cyclase (GGDEF)-like protein</fullName>
    </submittedName>
    <submittedName>
        <fullName evidence="5">GGDEF domain-containing protein</fullName>
    </submittedName>
</protein>
<keyword evidence="2" id="KW-0812">Transmembrane</keyword>
<reference evidence="5 6" key="1">
    <citation type="submission" date="2019-06" db="EMBL/GenBank/DDBJ databases">
        <title>Genome sequence of Deinococcus radiopugnans ATCC 19172.</title>
        <authorList>
            <person name="Maclea K.S."/>
            <person name="Maynard C.R."/>
        </authorList>
    </citation>
    <scope>NUCLEOTIDE SEQUENCE [LARGE SCALE GENOMIC DNA]</scope>
    <source>
        <strain evidence="5 6">ATCC 19172</strain>
    </source>
</reference>
<dbReference type="PANTHER" id="PTHR45138:SF9">
    <property type="entry name" value="DIGUANYLATE CYCLASE DGCM-RELATED"/>
    <property type="match status" value="1"/>
</dbReference>
<sequence length="389" mass="40447">MRLPAPDRSGRPAPPRSAGGPSDGTGGPARPPATGPVIAPGDELRHALHRRLALAALACGLPVLTILGVLEARSAPARAELLGLYAVTALLCLWAIVRVLRRSPLDGALRIIIAVNLVFVVVQAYEGGVGGTASAAQATFSMLLMLIANAVLGHLTFEARRAGLLALGSFVLAVGASLLGARQGGLAGALPSAQLYLSTGTILLLLQALAWYKARFVTQAQAQLRLEHEASTDPLTGLANRRRMYQQVAELLEAAGEPPGAGAVSVVMFDLDHFKRVNDQHGHLAGDSALAHVADLLRASAGPGETPGRWGGEEFMLVLPGADEAGARRRAQAVRQLLAASPHPQVGLLTASFGVSASRVGDDLTRLVARADDALYRAKAGGRDRIEIA</sequence>
<dbReference type="EMBL" id="JACHEW010000018">
    <property type="protein sequence ID" value="MBB6017789.1"/>
    <property type="molecule type" value="Genomic_DNA"/>
</dbReference>
<dbReference type="InterPro" id="IPR050469">
    <property type="entry name" value="Diguanylate_Cyclase"/>
</dbReference>
<evidence type="ECO:0000313" key="4">
    <source>
        <dbReference type="EMBL" id="MBB6017789.1"/>
    </source>
</evidence>
<evidence type="ECO:0000256" key="2">
    <source>
        <dbReference type="SAM" id="Phobius"/>
    </source>
</evidence>
<feature type="region of interest" description="Disordered" evidence="1">
    <location>
        <begin position="1"/>
        <end position="36"/>
    </location>
</feature>
<proteinExistence type="predicted"/>
<keyword evidence="7" id="KW-1185">Reference proteome</keyword>